<accession>A0A6J6IAV6</accession>
<feature type="domain" description="Peptidase M20 dimerisation" evidence="3">
    <location>
        <begin position="207"/>
        <end position="298"/>
    </location>
</feature>
<evidence type="ECO:0000259" key="3">
    <source>
        <dbReference type="Pfam" id="PF07687"/>
    </source>
</evidence>
<dbReference type="EMBL" id="CAEZUZ010000162">
    <property type="protein sequence ID" value="CAB4621139.1"/>
    <property type="molecule type" value="Genomic_DNA"/>
</dbReference>
<dbReference type="NCBIfam" id="TIGR01891">
    <property type="entry name" value="amidohydrolases"/>
    <property type="match status" value="1"/>
</dbReference>
<dbReference type="InterPro" id="IPR036264">
    <property type="entry name" value="Bact_exopeptidase_dim_dom"/>
</dbReference>
<dbReference type="Gene3D" id="3.40.630.10">
    <property type="entry name" value="Zn peptidases"/>
    <property type="match status" value="1"/>
</dbReference>
<dbReference type="InterPro" id="IPR002933">
    <property type="entry name" value="Peptidase_M20"/>
</dbReference>
<proteinExistence type="inferred from homology"/>
<dbReference type="InterPro" id="IPR011650">
    <property type="entry name" value="Peptidase_M20_dimer"/>
</dbReference>
<dbReference type="PIRSF" id="PIRSF005962">
    <property type="entry name" value="Pept_M20D_amidohydro"/>
    <property type="match status" value="1"/>
</dbReference>
<evidence type="ECO:0000256" key="1">
    <source>
        <dbReference type="ARBA" id="ARBA00006153"/>
    </source>
</evidence>
<dbReference type="InterPro" id="IPR017439">
    <property type="entry name" value="Amidohydrolase"/>
</dbReference>
<dbReference type="PANTHER" id="PTHR11014:SF63">
    <property type="entry name" value="METALLOPEPTIDASE, PUTATIVE (AFU_ORTHOLOGUE AFUA_6G09600)-RELATED"/>
    <property type="match status" value="1"/>
</dbReference>
<dbReference type="Gene3D" id="3.30.70.360">
    <property type="match status" value="1"/>
</dbReference>
<dbReference type="PANTHER" id="PTHR11014">
    <property type="entry name" value="PEPTIDASE M20 FAMILY MEMBER"/>
    <property type="match status" value="1"/>
</dbReference>
<dbReference type="Pfam" id="PF01546">
    <property type="entry name" value="Peptidase_M20"/>
    <property type="match status" value="1"/>
</dbReference>
<gene>
    <name evidence="4" type="ORF">UFOPK1889_00915</name>
</gene>
<dbReference type="FunFam" id="3.30.70.360:FF:000014">
    <property type="entry name" value="N-acyl-L-amino acid amidohydrolase"/>
    <property type="match status" value="1"/>
</dbReference>
<dbReference type="SUPFAM" id="SSF55031">
    <property type="entry name" value="Bacterial exopeptidase dimerisation domain"/>
    <property type="match status" value="1"/>
</dbReference>
<dbReference type="GO" id="GO:0016787">
    <property type="term" value="F:hydrolase activity"/>
    <property type="evidence" value="ECO:0007669"/>
    <property type="project" value="UniProtKB-KW"/>
</dbReference>
<evidence type="ECO:0000256" key="2">
    <source>
        <dbReference type="ARBA" id="ARBA00022801"/>
    </source>
</evidence>
<keyword evidence="2" id="KW-0378">Hydrolase</keyword>
<dbReference type="Pfam" id="PF07687">
    <property type="entry name" value="M20_dimer"/>
    <property type="match status" value="1"/>
</dbReference>
<reference evidence="4" key="1">
    <citation type="submission" date="2020-05" db="EMBL/GenBank/DDBJ databases">
        <authorList>
            <person name="Chiriac C."/>
            <person name="Salcher M."/>
            <person name="Ghai R."/>
            <person name="Kavagutti S V."/>
        </authorList>
    </citation>
    <scope>NUCLEOTIDE SEQUENCE</scope>
</reference>
<comment type="similarity">
    <text evidence="1">Belongs to the peptidase M20 family.</text>
</comment>
<dbReference type="SUPFAM" id="SSF53187">
    <property type="entry name" value="Zn-dependent exopeptidases"/>
    <property type="match status" value="1"/>
</dbReference>
<evidence type="ECO:0000313" key="4">
    <source>
        <dbReference type="EMBL" id="CAB4621139.1"/>
    </source>
</evidence>
<dbReference type="CDD" id="cd03886">
    <property type="entry name" value="M20_Acy1"/>
    <property type="match status" value="1"/>
</dbReference>
<name>A0A6J6IAV6_9ZZZZ</name>
<organism evidence="4">
    <name type="scientific">freshwater metagenome</name>
    <dbReference type="NCBI Taxonomy" id="449393"/>
    <lineage>
        <taxon>unclassified sequences</taxon>
        <taxon>metagenomes</taxon>
        <taxon>ecological metagenomes</taxon>
    </lineage>
</organism>
<dbReference type="AlphaFoldDB" id="A0A6J6IAV6"/>
<sequence>MAKNTLSTDDARDQHGDPASILEQANELFAETVELRRELHKWPEIGNHIPRTRDAVLAALEGLPLDITLHETTSGIAAMLTGDQPGDTVLIRGDMDALPMPEDTSLDFKSNVENAMHACGHDTHTAMLVGAAKLLSQRKADIKGRVLFMFQPGEEGYNGASEMLNEGLLDVGTESPITGAYAIHSASNIPGGFVGLKGGTIMASSDTMMITVRGKGGHGSAPHFTLDPVPVACEIVQALQTLVTRRIDVFDPGVITVTQIHTGTTSNVIPETAMINGTMRAVSERTRSLIHDGIRRVAEGIAAAHGMEVEVELNMGYDVTVNNEDKASFAADVATAVSGDRNVRMMDHPVMGAEDFSYVLNRVPGAMMFLGLMPEGMDIMKAAPNHSNRAIYEEKYMTRGISVYSSLALRHLGVPLS</sequence>
<protein>
    <submittedName>
        <fullName evidence="4">Unannotated protein</fullName>
    </submittedName>
</protein>